<gene>
    <name evidence="1" type="ORF">FBU59_000574</name>
</gene>
<evidence type="ECO:0000313" key="1">
    <source>
        <dbReference type="EMBL" id="KAJ1950655.1"/>
    </source>
</evidence>
<accession>A0ACC1JGA0</accession>
<comment type="caution">
    <text evidence="1">The sequence shown here is derived from an EMBL/GenBank/DDBJ whole genome shotgun (WGS) entry which is preliminary data.</text>
</comment>
<evidence type="ECO:0000313" key="2">
    <source>
        <dbReference type="Proteomes" id="UP001150603"/>
    </source>
</evidence>
<name>A0ACC1JGA0_9FUNG</name>
<dbReference type="Proteomes" id="UP001150603">
    <property type="component" value="Unassembled WGS sequence"/>
</dbReference>
<keyword evidence="2" id="KW-1185">Reference proteome</keyword>
<protein>
    <submittedName>
        <fullName evidence="1">Uncharacterized protein</fullName>
    </submittedName>
</protein>
<sequence>MVAARSVAHYYVKGPKSERWSLKFHIKRDIYYYGGKYLSEKPLTEDAIHLLNVQDFAAKLRKTDLPHTTIPAELGTYVESSFAVSDIEIDPTKFAGIGGVAEKRLVEMAQNDKTSHGRSRIQFDLIVSNLAQTELAKHGVRSQDMLEIKPVLARERIVLYLHGGGYMYGSPASHRKHVANMAAMTGARTMVIDYRLAPLNLFPAQLLDALYSFLYLLDQGFRQEDIILAGESAGGNLVLVLALLLRHMGIGNVRGLVLISPWVDLSCTCRSAVENTKFDYLSMPVVEFPQNPGRMFFAPGRKLTEDLVAELRHPLVSPLYGDFSNFPPTLIQAGTREVLYDDIVQLSEKIVSQNTHDTTNVVFEAYDDMVHVFQQFEELPDTEVAFASIGKFVRSL</sequence>
<dbReference type="EMBL" id="JANBPW010000157">
    <property type="protein sequence ID" value="KAJ1950655.1"/>
    <property type="molecule type" value="Genomic_DNA"/>
</dbReference>
<organism evidence="1 2">
    <name type="scientific">Linderina macrospora</name>
    <dbReference type="NCBI Taxonomy" id="4868"/>
    <lineage>
        <taxon>Eukaryota</taxon>
        <taxon>Fungi</taxon>
        <taxon>Fungi incertae sedis</taxon>
        <taxon>Zoopagomycota</taxon>
        <taxon>Kickxellomycotina</taxon>
        <taxon>Kickxellomycetes</taxon>
        <taxon>Kickxellales</taxon>
        <taxon>Kickxellaceae</taxon>
        <taxon>Linderina</taxon>
    </lineage>
</organism>
<reference evidence="1" key="1">
    <citation type="submission" date="2022-07" db="EMBL/GenBank/DDBJ databases">
        <title>Phylogenomic reconstructions and comparative analyses of Kickxellomycotina fungi.</title>
        <authorList>
            <person name="Reynolds N.K."/>
            <person name="Stajich J.E."/>
            <person name="Barry K."/>
            <person name="Grigoriev I.V."/>
            <person name="Crous P."/>
            <person name="Smith M.E."/>
        </authorList>
    </citation>
    <scope>NUCLEOTIDE SEQUENCE</scope>
    <source>
        <strain evidence="1">NRRL 5244</strain>
    </source>
</reference>
<proteinExistence type="predicted"/>